<dbReference type="PRINTS" id="PR00455">
    <property type="entry name" value="HTHTETR"/>
</dbReference>
<dbReference type="SUPFAM" id="SSF46689">
    <property type="entry name" value="Homeodomain-like"/>
    <property type="match status" value="1"/>
</dbReference>
<evidence type="ECO:0000256" key="1">
    <source>
        <dbReference type="ARBA" id="ARBA00002856"/>
    </source>
</evidence>
<evidence type="ECO:0000256" key="4">
    <source>
        <dbReference type="ARBA" id="ARBA00023163"/>
    </source>
</evidence>
<dbReference type="Proteomes" id="UP000237222">
    <property type="component" value="Unassembled WGS sequence"/>
</dbReference>
<dbReference type="Proteomes" id="UP000274695">
    <property type="component" value="Unassembled WGS sequence"/>
</dbReference>
<evidence type="ECO:0000313" key="9">
    <source>
        <dbReference type="Proteomes" id="UP000237222"/>
    </source>
</evidence>
<gene>
    <name evidence="7" type="ORF">C0068_00175</name>
    <name evidence="8" type="ORF">D0911_18215</name>
</gene>
<dbReference type="Gene3D" id="1.10.357.10">
    <property type="entry name" value="Tetracycline Repressor, domain 2"/>
    <property type="match status" value="1"/>
</dbReference>
<dbReference type="Pfam" id="PF00440">
    <property type="entry name" value="TetR_N"/>
    <property type="match status" value="1"/>
</dbReference>
<evidence type="ECO:0000313" key="7">
    <source>
        <dbReference type="EMBL" id="POP54669.1"/>
    </source>
</evidence>
<dbReference type="InterPro" id="IPR003012">
    <property type="entry name" value="Tet_transcr_reg_TetR"/>
</dbReference>
<protein>
    <submittedName>
        <fullName evidence="7">TetR family transcriptional regulator</fullName>
    </submittedName>
    <submittedName>
        <fullName evidence="8">TetR/AcrR family transcriptional regulator</fullName>
    </submittedName>
</protein>
<dbReference type="InterPro" id="IPR050109">
    <property type="entry name" value="HTH-type_TetR-like_transc_reg"/>
</dbReference>
<dbReference type="InterPro" id="IPR036271">
    <property type="entry name" value="Tet_transcr_reg_TetR-rel_C_sf"/>
</dbReference>
<feature type="domain" description="HTH tetR-type" evidence="6">
    <location>
        <begin position="8"/>
        <end position="68"/>
    </location>
</feature>
<dbReference type="OrthoDB" id="4541465at2"/>
<dbReference type="EMBL" id="PQGG01000002">
    <property type="protein sequence ID" value="POP54669.1"/>
    <property type="molecule type" value="Genomic_DNA"/>
</dbReference>
<dbReference type="EMBL" id="RHGB01000030">
    <property type="protein sequence ID" value="RNL58285.1"/>
    <property type="molecule type" value="Genomic_DNA"/>
</dbReference>
<dbReference type="PANTHER" id="PTHR30055">
    <property type="entry name" value="HTH-TYPE TRANSCRIPTIONAL REGULATOR RUTR"/>
    <property type="match status" value="1"/>
</dbReference>
<dbReference type="RefSeq" id="WP_103682473.1">
    <property type="nucleotide sequence ID" value="NZ_PQGG01000002.1"/>
</dbReference>
<keyword evidence="2" id="KW-0805">Transcription regulation</keyword>
<evidence type="ECO:0000259" key="6">
    <source>
        <dbReference type="PROSITE" id="PS50977"/>
    </source>
</evidence>
<proteinExistence type="predicted"/>
<sequence>MGRPSKPIISKELAARAALTVIDKLGVDGMSLQLVAKELGVKAPSLYYHFKNKAEMLAEVARIILIDASSNKPHIDADWREAQIELAIATRRSILRHPRAAPLMLQFFPRHLMLKPYDHWSHKFDVPPELQLLVIEGVEKLTFGSALLGAMSRATGTQPMPEFDAEDYPHLDIAMQANTLDEEGMFVETLRRFLASF</sequence>
<name>A0A2S4HL61_9GAMM</name>
<dbReference type="GO" id="GO:0045892">
    <property type="term" value="P:negative regulation of DNA-templated transcription"/>
    <property type="evidence" value="ECO:0007669"/>
    <property type="project" value="InterPro"/>
</dbReference>
<dbReference type="GO" id="GO:0046677">
    <property type="term" value="P:response to antibiotic"/>
    <property type="evidence" value="ECO:0007669"/>
    <property type="project" value="InterPro"/>
</dbReference>
<keyword evidence="4" id="KW-0804">Transcription</keyword>
<keyword evidence="3 5" id="KW-0238">DNA-binding</keyword>
<dbReference type="AlphaFoldDB" id="A0A2S4HL61"/>
<dbReference type="InterPro" id="IPR001647">
    <property type="entry name" value="HTH_TetR"/>
</dbReference>
<dbReference type="SUPFAM" id="SSF48498">
    <property type="entry name" value="Tetracyclin repressor-like, C-terminal domain"/>
    <property type="match status" value="1"/>
</dbReference>
<reference evidence="8 10" key="2">
    <citation type="submission" date="2018-10" db="EMBL/GenBank/DDBJ databases">
        <title>Draft genome sequence of Zhongshania sp. DSW25-10.</title>
        <authorList>
            <person name="Oh J."/>
        </authorList>
    </citation>
    <scope>NUCLEOTIDE SEQUENCE [LARGE SCALE GENOMIC DNA]</scope>
    <source>
        <strain evidence="8 10">DSW25-10</strain>
    </source>
</reference>
<evidence type="ECO:0000313" key="8">
    <source>
        <dbReference type="EMBL" id="RNL58285.1"/>
    </source>
</evidence>
<feature type="DNA-binding region" description="H-T-H motif" evidence="5">
    <location>
        <begin position="31"/>
        <end position="50"/>
    </location>
</feature>
<evidence type="ECO:0000313" key="10">
    <source>
        <dbReference type="Proteomes" id="UP000274695"/>
    </source>
</evidence>
<evidence type="ECO:0000256" key="3">
    <source>
        <dbReference type="ARBA" id="ARBA00023125"/>
    </source>
</evidence>
<dbReference type="InterPro" id="IPR009057">
    <property type="entry name" value="Homeodomain-like_sf"/>
</dbReference>
<dbReference type="PROSITE" id="PS50977">
    <property type="entry name" value="HTH_TETR_2"/>
    <property type="match status" value="1"/>
</dbReference>
<evidence type="ECO:0000256" key="2">
    <source>
        <dbReference type="ARBA" id="ARBA00023015"/>
    </source>
</evidence>
<dbReference type="PANTHER" id="PTHR30055:SF151">
    <property type="entry name" value="TRANSCRIPTIONAL REGULATORY PROTEIN"/>
    <property type="match status" value="1"/>
</dbReference>
<reference evidence="7" key="1">
    <citation type="submission" date="2018-01" db="EMBL/GenBank/DDBJ databases">
        <authorList>
            <person name="Yu X.-D."/>
        </authorList>
    </citation>
    <scope>NUCLEOTIDE SEQUENCE</scope>
    <source>
        <strain evidence="7">ZX-21</strain>
    </source>
</reference>
<dbReference type="PRINTS" id="PR00400">
    <property type="entry name" value="TETREPRESSOR"/>
</dbReference>
<comment type="caution">
    <text evidence="7">The sequence shown here is derived from an EMBL/GenBank/DDBJ whole genome shotgun (WGS) entry which is preliminary data.</text>
</comment>
<keyword evidence="10" id="KW-1185">Reference proteome</keyword>
<organism evidence="7 9">
    <name type="scientific">Zhongshania marina</name>
    <dbReference type="NCBI Taxonomy" id="2304603"/>
    <lineage>
        <taxon>Bacteria</taxon>
        <taxon>Pseudomonadati</taxon>
        <taxon>Pseudomonadota</taxon>
        <taxon>Gammaproteobacteria</taxon>
        <taxon>Cellvibrionales</taxon>
        <taxon>Spongiibacteraceae</taxon>
        <taxon>Zhongshania</taxon>
    </lineage>
</organism>
<accession>A0A2S4HL61</accession>
<evidence type="ECO:0000256" key="5">
    <source>
        <dbReference type="PROSITE-ProRule" id="PRU00335"/>
    </source>
</evidence>
<dbReference type="GO" id="GO:0000976">
    <property type="term" value="F:transcription cis-regulatory region binding"/>
    <property type="evidence" value="ECO:0007669"/>
    <property type="project" value="TreeGrafter"/>
</dbReference>
<dbReference type="GO" id="GO:0003700">
    <property type="term" value="F:DNA-binding transcription factor activity"/>
    <property type="evidence" value="ECO:0007669"/>
    <property type="project" value="TreeGrafter"/>
</dbReference>
<comment type="function">
    <text evidence="1">TetR is the repressor of the tetracycline resistance element; its N-terminal region forms a helix-turn-helix structure and binds DNA. Binding of tetracycline to TetR reduces the repressor affinity for the tetracycline resistance gene (tetA) promoter operator sites.</text>
</comment>